<dbReference type="PANTHER" id="PTHR47338:SF10">
    <property type="entry name" value="TRANSCRIPTION FACTOR DOMAIN-CONTAINING PROTEIN-RELATED"/>
    <property type="match status" value="1"/>
</dbReference>
<dbReference type="CDD" id="cd12148">
    <property type="entry name" value="fungal_TF_MHR"/>
    <property type="match status" value="1"/>
</dbReference>
<dbReference type="EMBL" id="MU865986">
    <property type="protein sequence ID" value="KAK4443804.1"/>
    <property type="molecule type" value="Genomic_DNA"/>
</dbReference>
<feature type="region of interest" description="Disordered" evidence="6">
    <location>
        <begin position="1"/>
        <end position="29"/>
    </location>
</feature>
<gene>
    <name evidence="8" type="ORF">QBC34DRAFT_310307</name>
</gene>
<accession>A0AAV9G6Q6</accession>
<evidence type="ECO:0000313" key="9">
    <source>
        <dbReference type="Proteomes" id="UP001321760"/>
    </source>
</evidence>
<evidence type="ECO:0000256" key="5">
    <source>
        <dbReference type="ARBA" id="ARBA00023242"/>
    </source>
</evidence>
<feature type="region of interest" description="Disordered" evidence="6">
    <location>
        <begin position="44"/>
        <end position="63"/>
    </location>
</feature>
<reference evidence="8" key="1">
    <citation type="journal article" date="2023" name="Mol. Phylogenet. Evol.">
        <title>Genome-scale phylogeny and comparative genomics of the fungal order Sordariales.</title>
        <authorList>
            <person name="Hensen N."/>
            <person name="Bonometti L."/>
            <person name="Westerberg I."/>
            <person name="Brannstrom I.O."/>
            <person name="Guillou S."/>
            <person name="Cros-Aarteil S."/>
            <person name="Calhoun S."/>
            <person name="Haridas S."/>
            <person name="Kuo A."/>
            <person name="Mondo S."/>
            <person name="Pangilinan J."/>
            <person name="Riley R."/>
            <person name="LaButti K."/>
            <person name="Andreopoulos B."/>
            <person name="Lipzen A."/>
            <person name="Chen C."/>
            <person name="Yan M."/>
            <person name="Daum C."/>
            <person name="Ng V."/>
            <person name="Clum A."/>
            <person name="Steindorff A."/>
            <person name="Ohm R.A."/>
            <person name="Martin F."/>
            <person name="Silar P."/>
            <person name="Natvig D.O."/>
            <person name="Lalanne C."/>
            <person name="Gautier V."/>
            <person name="Ament-Velasquez S.L."/>
            <person name="Kruys A."/>
            <person name="Hutchinson M.I."/>
            <person name="Powell A.J."/>
            <person name="Barry K."/>
            <person name="Miller A.N."/>
            <person name="Grigoriev I.V."/>
            <person name="Debuchy R."/>
            <person name="Gladieux P."/>
            <person name="Hiltunen Thoren M."/>
            <person name="Johannesson H."/>
        </authorList>
    </citation>
    <scope>NUCLEOTIDE SEQUENCE</scope>
    <source>
        <strain evidence="8">PSN243</strain>
    </source>
</reference>
<organism evidence="8 9">
    <name type="scientific">Podospora aff. communis PSN243</name>
    <dbReference type="NCBI Taxonomy" id="3040156"/>
    <lineage>
        <taxon>Eukaryota</taxon>
        <taxon>Fungi</taxon>
        <taxon>Dikarya</taxon>
        <taxon>Ascomycota</taxon>
        <taxon>Pezizomycotina</taxon>
        <taxon>Sordariomycetes</taxon>
        <taxon>Sordariomycetidae</taxon>
        <taxon>Sordariales</taxon>
        <taxon>Podosporaceae</taxon>
        <taxon>Podospora</taxon>
    </lineage>
</organism>
<comment type="subcellular location">
    <subcellularLocation>
        <location evidence="1">Nucleus</location>
    </subcellularLocation>
</comment>
<evidence type="ECO:0000256" key="3">
    <source>
        <dbReference type="ARBA" id="ARBA00023015"/>
    </source>
</evidence>
<keyword evidence="3" id="KW-0805">Transcription regulation</keyword>
<keyword evidence="4" id="KW-0804">Transcription</keyword>
<evidence type="ECO:0000256" key="6">
    <source>
        <dbReference type="SAM" id="MobiDB-lite"/>
    </source>
</evidence>
<evidence type="ECO:0000313" key="8">
    <source>
        <dbReference type="EMBL" id="KAK4443804.1"/>
    </source>
</evidence>
<dbReference type="GO" id="GO:0006351">
    <property type="term" value="P:DNA-templated transcription"/>
    <property type="evidence" value="ECO:0007669"/>
    <property type="project" value="InterPro"/>
</dbReference>
<dbReference type="PANTHER" id="PTHR47338">
    <property type="entry name" value="ZN(II)2CYS6 TRANSCRIPTION FACTOR (EUROFUNG)-RELATED"/>
    <property type="match status" value="1"/>
</dbReference>
<evidence type="ECO:0000256" key="1">
    <source>
        <dbReference type="ARBA" id="ARBA00004123"/>
    </source>
</evidence>
<dbReference type="AlphaFoldDB" id="A0AAV9G6Q6"/>
<dbReference type="InterPro" id="IPR007219">
    <property type="entry name" value="XnlR_reg_dom"/>
</dbReference>
<dbReference type="GO" id="GO:0003677">
    <property type="term" value="F:DNA binding"/>
    <property type="evidence" value="ECO:0007669"/>
    <property type="project" value="InterPro"/>
</dbReference>
<comment type="caution">
    <text evidence="8">The sequence shown here is derived from an EMBL/GenBank/DDBJ whole genome shotgun (WGS) entry which is preliminary data.</text>
</comment>
<keyword evidence="2" id="KW-0479">Metal-binding</keyword>
<evidence type="ECO:0000256" key="4">
    <source>
        <dbReference type="ARBA" id="ARBA00023163"/>
    </source>
</evidence>
<protein>
    <submittedName>
        <fullName evidence="8">Fungal-specific transcription factor domain-containing protein</fullName>
    </submittedName>
</protein>
<sequence>MATPEALPVPDPLFHPFETTATETSPLLNTDPWDALLFEPLDLLPPSPPSSDGPRSEPGVALPGIEPASIPQDWIPPEDKTLELIDLFFERVQCYFPLFHRQNLTIAVKTGELLRKSPLLLYSILALAARFHPDPSIRAAQPNLYDKSRAIYETTTHLPEWPLETLQAAACISLQAFIFGDHSIASLTVGKAWRQAVALGFHHLDTPSRVVLPGITAPDASEWREKEQRRRVLWALYILDKAMCFKAGLVHIIDGRQISVFLPMDENAFQNCQTPPDTPKPVLYPHSPTMLISTLKTLVDQKRGNMMQFIILAHSLMSRISEHMFSPVFGQDDPQHKLERVQLDQDLTQMRLLLPRYATDLAVANHADFRHVIWLRLTMDVNTISLHHRAEVPQLPVDASTAVPLEEDRWQHCVVAARNTVALIRDASRVSIDLMMNPYIAASIFTAARILAIEYILSSPGADGSATELEAQQRQVLRAELEVMILIFDRLCEAYGGVLQKFRIGLLYQLRLDAAAVRAVKAGGTRGLLESCGKWPTVKDVEGLEGIPD</sequence>
<keyword evidence="9" id="KW-1185">Reference proteome</keyword>
<name>A0AAV9G6Q6_9PEZI</name>
<reference evidence="8" key="2">
    <citation type="submission" date="2023-05" db="EMBL/GenBank/DDBJ databases">
        <authorList>
            <consortium name="Lawrence Berkeley National Laboratory"/>
            <person name="Steindorff A."/>
            <person name="Hensen N."/>
            <person name="Bonometti L."/>
            <person name="Westerberg I."/>
            <person name="Brannstrom I.O."/>
            <person name="Guillou S."/>
            <person name="Cros-Aarteil S."/>
            <person name="Calhoun S."/>
            <person name="Haridas S."/>
            <person name="Kuo A."/>
            <person name="Mondo S."/>
            <person name="Pangilinan J."/>
            <person name="Riley R."/>
            <person name="Labutti K."/>
            <person name="Andreopoulos B."/>
            <person name="Lipzen A."/>
            <person name="Chen C."/>
            <person name="Yanf M."/>
            <person name="Daum C."/>
            <person name="Ng V."/>
            <person name="Clum A."/>
            <person name="Ohm R."/>
            <person name="Martin F."/>
            <person name="Silar P."/>
            <person name="Natvig D."/>
            <person name="Lalanne C."/>
            <person name="Gautier V."/>
            <person name="Ament-Velasquez S.L."/>
            <person name="Kruys A."/>
            <person name="Hutchinson M.I."/>
            <person name="Powell A.J."/>
            <person name="Barry K."/>
            <person name="Miller A.N."/>
            <person name="Grigoriev I.V."/>
            <person name="Debuchy R."/>
            <person name="Gladieux P."/>
            <person name="Thoren M.H."/>
            <person name="Johannesson H."/>
        </authorList>
    </citation>
    <scope>NUCLEOTIDE SEQUENCE</scope>
    <source>
        <strain evidence="8">PSN243</strain>
    </source>
</reference>
<evidence type="ECO:0000256" key="2">
    <source>
        <dbReference type="ARBA" id="ARBA00022723"/>
    </source>
</evidence>
<feature type="compositionally biased region" description="Polar residues" evidence="6">
    <location>
        <begin position="19"/>
        <end position="28"/>
    </location>
</feature>
<dbReference type="SMART" id="SM00906">
    <property type="entry name" value="Fungal_trans"/>
    <property type="match status" value="1"/>
</dbReference>
<keyword evidence="5" id="KW-0539">Nucleus</keyword>
<dbReference type="InterPro" id="IPR050815">
    <property type="entry name" value="TF_fung"/>
</dbReference>
<dbReference type="GO" id="GO:0005634">
    <property type="term" value="C:nucleus"/>
    <property type="evidence" value="ECO:0007669"/>
    <property type="project" value="UniProtKB-SubCell"/>
</dbReference>
<evidence type="ECO:0000259" key="7">
    <source>
        <dbReference type="SMART" id="SM00906"/>
    </source>
</evidence>
<feature type="domain" description="Xylanolytic transcriptional activator regulatory" evidence="7">
    <location>
        <begin position="185"/>
        <end position="269"/>
    </location>
</feature>
<dbReference type="GO" id="GO:0000981">
    <property type="term" value="F:DNA-binding transcription factor activity, RNA polymerase II-specific"/>
    <property type="evidence" value="ECO:0007669"/>
    <property type="project" value="InterPro"/>
</dbReference>
<dbReference type="GO" id="GO:0008270">
    <property type="term" value="F:zinc ion binding"/>
    <property type="evidence" value="ECO:0007669"/>
    <property type="project" value="InterPro"/>
</dbReference>
<dbReference type="Proteomes" id="UP001321760">
    <property type="component" value="Unassembled WGS sequence"/>
</dbReference>
<proteinExistence type="predicted"/>
<dbReference type="Pfam" id="PF04082">
    <property type="entry name" value="Fungal_trans"/>
    <property type="match status" value="1"/>
</dbReference>